<accession>A0ABM1B6Q1</accession>
<evidence type="ECO:0000256" key="7">
    <source>
        <dbReference type="ARBA" id="ARBA00023146"/>
    </source>
</evidence>
<evidence type="ECO:0000256" key="9">
    <source>
        <dbReference type="ARBA" id="ARBA00048270"/>
    </source>
</evidence>
<feature type="region of interest" description="Disordered" evidence="11">
    <location>
        <begin position="182"/>
        <end position="207"/>
    </location>
</feature>
<evidence type="ECO:0000256" key="4">
    <source>
        <dbReference type="ARBA" id="ARBA00022741"/>
    </source>
</evidence>
<keyword evidence="17" id="KW-1185">Reference proteome</keyword>
<evidence type="ECO:0000256" key="10">
    <source>
        <dbReference type="RuleBase" id="RU363037"/>
    </source>
</evidence>
<dbReference type="PANTHER" id="PTHR43097">
    <property type="entry name" value="GLUTAMINE-TRNA LIGASE"/>
    <property type="match status" value="1"/>
</dbReference>
<comment type="similarity">
    <text evidence="1 10">Belongs to the class-I aminoacyl-tRNA synthetase family.</text>
</comment>
<dbReference type="Pfam" id="PF04557">
    <property type="entry name" value="tRNA_synt_1c_R2"/>
    <property type="match status" value="1"/>
</dbReference>
<feature type="domain" description="Glutaminyl-tRNA synthetase class Ib non-specific RNA-binding" evidence="15">
    <location>
        <begin position="5"/>
        <end position="165"/>
    </location>
</feature>
<evidence type="ECO:0000259" key="14">
    <source>
        <dbReference type="Pfam" id="PF04557"/>
    </source>
</evidence>
<name>A0ABM1B6Q1_LIMPO</name>
<evidence type="ECO:0000256" key="5">
    <source>
        <dbReference type="ARBA" id="ARBA00022840"/>
    </source>
</evidence>
<evidence type="ECO:0000256" key="1">
    <source>
        <dbReference type="ARBA" id="ARBA00005594"/>
    </source>
</evidence>
<evidence type="ECO:0000313" key="18">
    <source>
        <dbReference type="RefSeq" id="XP_013775905.1"/>
    </source>
</evidence>
<gene>
    <name evidence="18" type="primary">LOC106460715</name>
</gene>
<dbReference type="EC" id="6.1.1.18" evidence="2"/>
<dbReference type="GeneID" id="106460715"/>
<comment type="catalytic activity">
    <reaction evidence="9">
        <text>tRNA(Gln) + L-glutamine + ATP = L-glutaminyl-tRNA(Gln) + AMP + diphosphate</text>
        <dbReference type="Rhea" id="RHEA:20121"/>
        <dbReference type="Rhea" id="RHEA-COMP:9662"/>
        <dbReference type="Rhea" id="RHEA-COMP:9681"/>
        <dbReference type="ChEBI" id="CHEBI:30616"/>
        <dbReference type="ChEBI" id="CHEBI:33019"/>
        <dbReference type="ChEBI" id="CHEBI:58359"/>
        <dbReference type="ChEBI" id="CHEBI:78442"/>
        <dbReference type="ChEBI" id="CHEBI:78521"/>
        <dbReference type="ChEBI" id="CHEBI:456215"/>
        <dbReference type="EC" id="6.1.1.18"/>
    </reaction>
</comment>
<feature type="domain" description="tRNA synthetases class I (E and Q) anti-codon binding" evidence="16">
    <location>
        <begin position="686"/>
        <end position="761"/>
    </location>
</feature>
<reference evidence="18" key="1">
    <citation type="submission" date="2025-08" db="UniProtKB">
        <authorList>
            <consortium name="RefSeq"/>
        </authorList>
    </citation>
    <scope>IDENTIFICATION</scope>
    <source>
        <tissue evidence="18">Muscle</tissue>
    </source>
</reference>
<evidence type="ECO:0000259" key="15">
    <source>
        <dbReference type="Pfam" id="PF04558"/>
    </source>
</evidence>
<protein>
    <recommendedName>
        <fullName evidence="2">glutamine--tRNA ligase</fullName>
        <ecNumber evidence="2">6.1.1.18</ecNumber>
    </recommendedName>
    <alternativeName>
        <fullName evidence="8">Glutaminyl-tRNA synthetase</fullName>
    </alternativeName>
</protein>
<dbReference type="Pfam" id="PF04558">
    <property type="entry name" value="tRNA_synt_1c_R1"/>
    <property type="match status" value="1"/>
</dbReference>
<proteinExistence type="inferred from homology"/>
<dbReference type="InterPro" id="IPR011035">
    <property type="entry name" value="Ribosomal_bL25/Gln-tRNA_synth"/>
</dbReference>
<evidence type="ECO:0000256" key="3">
    <source>
        <dbReference type="ARBA" id="ARBA00022598"/>
    </source>
</evidence>
<dbReference type="InterPro" id="IPR050132">
    <property type="entry name" value="Gln/Glu-tRNA_Ligase"/>
</dbReference>
<keyword evidence="7 10" id="KW-0030">Aminoacyl-tRNA synthetase</keyword>
<keyword evidence="5 10" id="KW-0067">ATP-binding</keyword>
<dbReference type="GO" id="GO:0016874">
    <property type="term" value="F:ligase activity"/>
    <property type="evidence" value="ECO:0007669"/>
    <property type="project" value="UniProtKB-KW"/>
</dbReference>
<dbReference type="InterPro" id="IPR020059">
    <property type="entry name" value="Glu/Gln-tRNA-synth_Ib_codon-bd"/>
</dbReference>
<dbReference type="InterPro" id="IPR007638">
    <property type="entry name" value="Gln-tRNA-synth_Ib_RNA-bd_2"/>
</dbReference>
<dbReference type="InterPro" id="IPR000924">
    <property type="entry name" value="Glu/Gln-tRNA-synth"/>
</dbReference>
<evidence type="ECO:0000256" key="6">
    <source>
        <dbReference type="ARBA" id="ARBA00022917"/>
    </source>
</evidence>
<keyword evidence="3 10" id="KW-0436">Ligase</keyword>
<dbReference type="CDD" id="cd00807">
    <property type="entry name" value="GlnRS_core"/>
    <property type="match status" value="1"/>
</dbReference>
<feature type="compositionally biased region" description="Basic and acidic residues" evidence="11">
    <location>
        <begin position="184"/>
        <end position="206"/>
    </location>
</feature>
<dbReference type="Pfam" id="PF00749">
    <property type="entry name" value="tRNA-synt_1c"/>
    <property type="match status" value="1"/>
</dbReference>
<evidence type="ECO:0000256" key="11">
    <source>
        <dbReference type="SAM" id="MobiDB-lite"/>
    </source>
</evidence>
<evidence type="ECO:0000256" key="8">
    <source>
        <dbReference type="ARBA" id="ARBA00030466"/>
    </source>
</evidence>
<dbReference type="InterPro" id="IPR042558">
    <property type="entry name" value="Gln-tRNA-synth_Ib_RNA-bd_N_1"/>
</dbReference>
<dbReference type="SUPFAM" id="SSF50715">
    <property type="entry name" value="Ribosomal protein L25-like"/>
    <property type="match status" value="1"/>
</dbReference>
<keyword evidence="4 10" id="KW-0547">Nucleotide-binding</keyword>
<dbReference type="InterPro" id="IPR020056">
    <property type="entry name" value="Rbsml_bL25/Gln-tRNA_synth_N"/>
</dbReference>
<evidence type="ECO:0000259" key="12">
    <source>
        <dbReference type="Pfam" id="PF00749"/>
    </source>
</evidence>
<dbReference type="InterPro" id="IPR004514">
    <property type="entry name" value="Gln-tRNA-synth"/>
</dbReference>
<dbReference type="Gene3D" id="2.40.240.10">
    <property type="entry name" value="Ribosomal Protein L25, Chain P"/>
    <property type="match status" value="2"/>
</dbReference>
<evidence type="ECO:0000256" key="2">
    <source>
        <dbReference type="ARBA" id="ARBA00012836"/>
    </source>
</evidence>
<dbReference type="Pfam" id="PF03950">
    <property type="entry name" value="tRNA-synt_1c_C"/>
    <property type="match status" value="1"/>
</dbReference>
<dbReference type="PANTHER" id="PTHR43097:SF4">
    <property type="entry name" value="GLUTAMINE--TRNA LIGASE"/>
    <property type="match status" value="1"/>
</dbReference>
<dbReference type="PRINTS" id="PR00987">
    <property type="entry name" value="TRNASYNTHGLU"/>
</dbReference>
<dbReference type="InterPro" id="IPR007639">
    <property type="entry name" value="Gln-tRNA-synth_Ib_RNA-bd_N"/>
</dbReference>
<dbReference type="NCBIfam" id="TIGR00440">
    <property type="entry name" value="glnS"/>
    <property type="match status" value="1"/>
</dbReference>
<dbReference type="InterPro" id="IPR049437">
    <property type="entry name" value="tRNA-synt_1c_C2"/>
</dbReference>
<dbReference type="Gene3D" id="1.10.8.1290">
    <property type="entry name" value="Glutaminyl-tRNA synthetase, non-specific RNA binding region part 1, domain 1"/>
    <property type="match status" value="1"/>
</dbReference>
<dbReference type="Pfam" id="PF20974">
    <property type="entry name" value="tRNA-synt_1c_C2"/>
    <property type="match status" value="1"/>
</dbReference>
<feature type="domain" description="Glutaminyl-tRNA synthetase class Ib non-specific RNA-binding" evidence="14">
    <location>
        <begin position="168"/>
        <end position="263"/>
    </location>
</feature>
<dbReference type="Gene3D" id="3.40.50.620">
    <property type="entry name" value="HUPs"/>
    <property type="match status" value="1"/>
</dbReference>
<dbReference type="InterPro" id="IPR014729">
    <property type="entry name" value="Rossmann-like_a/b/a_fold"/>
</dbReference>
<dbReference type="InterPro" id="IPR020058">
    <property type="entry name" value="Glu/Gln-tRNA-synth_Ib_cat-dom"/>
</dbReference>
<dbReference type="InterPro" id="IPR001412">
    <property type="entry name" value="aa-tRNA-synth_I_CS"/>
</dbReference>
<dbReference type="RefSeq" id="XP_013775905.1">
    <property type="nucleotide sequence ID" value="XM_013920451.2"/>
</dbReference>
<evidence type="ECO:0000259" key="13">
    <source>
        <dbReference type="Pfam" id="PF03950"/>
    </source>
</evidence>
<dbReference type="InterPro" id="IPR042559">
    <property type="entry name" value="Gln-tRNA-synth_Ib_RNA-bd_N_2"/>
</dbReference>
<dbReference type="PROSITE" id="PS00178">
    <property type="entry name" value="AA_TRNA_LIGASE_I"/>
    <property type="match status" value="1"/>
</dbReference>
<sequence>MGTMEDTVAKFMSIGLSEVKAKETLKNESLSKTLSETIAEAEKYIEKNIPKPMGNLLYHTASKVKTQIKHRIPLLVEYITTGKLDSELKLSAALDYLLSHPADPLDVEKFEVTSGVGVVITPEEIEKVVEEVIAKNREELLQKRYQFNMGKMIGDAREKLKFADGKSVKNEVDVQVLDLLGPKTAEDKEKPKAKANKGKEQEKPKEISPMINGETESRDELIQPFGAKTITELMKTKVNFHKPGENYKSDGYVITTNTMNLLKEHMQITGGQVRTRFPPEPNGILHIGHAKAININFGYAQAHNGVCFLRYDDTNPEKEEERFFRGIQDAVEWLGYKPYKITHSSDYFQELYIFAKELIRKDMAYVCHQKHEELKGFNPPPSPWRNRPVEESLQLFEDMRKGKLAEGEATLRMKVTLEEGKQDPVAYRIKFVAHHRTGKTWCIYPTYDFTHCLCDSLEHITHSLCTKEFQSRRSSYYWLCNALDIYCPVQWEYGRLNMNYTVVSKRKIAKLISERIVRDWDDPRLFTLTALRRRGYPAEAINNFCAQMGLTGAQIFVDPQMLEACVRDVLNTTAPRTMAVLEPLKVTILNFPHTKCVQIEVPNFPADPSKGTHMVTFGKVIYIEESDYREIPEKGYRRLSLQQPVGLRHTGYVIIFQKAIKDSTGRVIEIEVTCQKVSDMEKPKAFIHWVSEPLTCEVRLYERLFNHKNPEDPNEVPGGFISDCNKDSLKVIPGTLIDTSVKSAKIYDKFQFERLGFFSIDTDSTPQKLVFNQTVTLKEDAGKN</sequence>
<feature type="domain" description="Glutamyl/glutaminyl-tRNA synthetase class Ib catalytic" evidence="12">
    <location>
        <begin position="272"/>
        <end position="571"/>
    </location>
</feature>
<dbReference type="Proteomes" id="UP000694941">
    <property type="component" value="Unplaced"/>
</dbReference>
<evidence type="ECO:0000259" key="16">
    <source>
        <dbReference type="Pfam" id="PF20974"/>
    </source>
</evidence>
<feature type="domain" description="Glutamyl/glutaminyl-tRNA synthetase class Ib anti-codon binding" evidence="13">
    <location>
        <begin position="574"/>
        <end position="674"/>
    </location>
</feature>
<dbReference type="Gene3D" id="1.10.10.2420">
    <property type="match status" value="1"/>
</dbReference>
<dbReference type="SUPFAM" id="SSF52374">
    <property type="entry name" value="Nucleotidylyl transferase"/>
    <property type="match status" value="1"/>
</dbReference>
<keyword evidence="6 10" id="KW-0648">Protein biosynthesis</keyword>
<evidence type="ECO:0000313" key="17">
    <source>
        <dbReference type="Proteomes" id="UP000694941"/>
    </source>
</evidence>
<organism evidence="17 18">
    <name type="scientific">Limulus polyphemus</name>
    <name type="common">Atlantic horseshoe crab</name>
    <dbReference type="NCBI Taxonomy" id="6850"/>
    <lineage>
        <taxon>Eukaryota</taxon>
        <taxon>Metazoa</taxon>
        <taxon>Ecdysozoa</taxon>
        <taxon>Arthropoda</taxon>
        <taxon>Chelicerata</taxon>
        <taxon>Merostomata</taxon>
        <taxon>Xiphosura</taxon>
        <taxon>Limulidae</taxon>
        <taxon>Limulus</taxon>
    </lineage>
</organism>